<proteinExistence type="predicted"/>
<feature type="compositionally biased region" description="Pro residues" evidence="1">
    <location>
        <begin position="157"/>
        <end position="174"/>
    </location>
</feature>
<name>A0A7R9CHK9_TIMCR</name>
<gene>
    <name evidence="2" type="ORF">TCEB3V08_LOCUS3158</name>
</gene>
<accession>A0A7R9CHK9</accession>
<evidence type="ECO:0000256" key="1">
    <source>
        <dbReference type="SAM" id="MobiDB-lite"/>
    </source>
</evidence>
<evidence type="ECO:0000313" key="2">
    <source>
        <dbReference type="EMBL" id="CAD7395494.1"/>
    </source>
</evidence>
<feature type="region of interest" description="Disordered" evidence="1">
    <location>
        <begin position="152"/>
        <end position="184"/>
    </location>
</feature>
<protein>
    <submittedName>
        <fullName evidence="2">Uncharacterized protein</fullName>
    </submittedName>
</protein>
<reference evidence="2" key="1">
    <citation type="submission" date="2020-11" db="EMBL/GenBank/DDBJ databases">
        <authorList>
            <person name="Tran Van P."/>
        </authorList>
    </citation>
    <scope>NUCLEOTIDE SEQUENCE</scope>
</reference>
<organism evidence="2">
    <name type="scientific">Timema cristinae</name>
    <name type="common">Walking stick</name>
    <dbReference type="NCBI Taxonomy" id="61476"/>
    <lineage>
        <taxon>Eukaryota</taxon>
        <taxon>Metazoa</taxon>
        <taxon>Ecdysozoa</taxon>
        <taxon>Arthropoda</taxon>
        <taxon>Hexapoda</taxon>
        <taxon>Insecta</taxon>
        <taxon>Pterygota</taxon>
        <taxon>Neoptera</taxon>
        <taxon>Polyneoptera</taxon>
        <taxon>Phasmatodea</taxon>
        <taxon>Timematodea</taxon>
        <taxon>Timematoidea</taxon>
        <taxon>Timematidae</taxon>
        <taxon>Timema</taxon>
    </lineage>
</organism>
<dbReference type="EMBL" id="OC317209">
    <property type="protein sequence ID" value="CAD7395494.1"/>
    <property type="molecule type" value="Genomic_DNA"/>
</dbReference>
<dbReference type="AlphaFoldDB" id="A0A7R9CHK9"/>
<sequence length="579" mass="64637">MWIQSFQFLIRLDSPVDRIASGYPLNHHTSAVHPTEIRTLISPSSAVELNTTSALVNYATEAAEITDWRLRCADHMTPSSHICWNNLDQEMTAAWLVCLDCGMTMEVESSCPTQETLVRTAGFKPGVCPGHIRVAPSPPDVYDNSLIIRSTVRRDQPPPSPSPPISPYHNPPPLIAQHQTHSQATITDGRTPQFQYRQASVISIIKRCFLDGRKPDFHCSSYRYFHSDRSDSVSCLKGATYRTLKRSKPGHQRDPPTTSPLLLRSHARAPEAKNTPCVLRVAVIDSFSDVTARNNYNLVSLDSGTLRGNKKRGGGEADRTKIGEEHIHPTEIRTSISPSSAVEFNTTSALANYATEAEPIQGLQGQNVTYGSMVKGNCGDDVVLWIVGGAPSPIRHLSRGVSREMQPSFREPMGSENIDPGVTQMSQCRGFSIQDMFPEVVLNSVHEFSNALVKLNPTNTGRWVLKSIFGIPQLVLDSVEVTVSNIAWHGMVWLETKIIASPKLKEALNESNDYWKVLFAVNHLLEFGDAIKFMDKERKRIKEIRREEEIQQECERRMDRKLTRSALRPLGLAPKKLAQ</sequence>